<evidence type="ECO:0000256" key="1">
    <source>
        <dbReference type="ARBA" id="ARBA00004651"/>
    </source>
</evidence>
<keyword evidence="10" id="KW-1185">Reference proteome</keyword>
<sequence>MSVTSNDTPVAAETAAVAAVARPGRRRGFLAGGRYIPYVMILPAAAVLIGVMAYPLFSLFDLSFQNVNRYAQLVNPGLAQYIGFDGYAKVLGDSQFWDVVLRSVYFTVELVVLSMVLGLLFALLLNRVSTWAKVTVITVLMFVWAIPAIVTGTVFRWIFASKGGIVDYVMYLVGGNEAAKSYDWFKDPTIGLYVVSAVVIIWGALPFLVIGLNAALTQVPPELMEAAKLDGASTLQSFRHVVIPVIKPFLVITAALSFIWDFQVFAQIFALRNSAPEPGYWNIGIYLYEKGIVSSHYSSSSVISIAMILLMLAVLVFYIRQMVKIGAQD</sequence>
<feature type="domain" description="ABC transmembrane type-1" evidence="8">
    <location>
        <begin position="100"/>
        <end position="320"/>
    </location>
</feature>
<dbReference type="EMBL" id="BAAANT010000002">
    <property type="protein sequence ID" value="GAA2131721.1"/>
    <property type="molecule type" value="Genomic_DNA"/>
</dbReference>
<keyword evidence="3" id="KW-1003">Cell membrane</keyword>
<accession>A0ABP5KJF7</accession>
<feature type="transmembrane region" description="Helical" evidence="7">
    <location>
        <begin position="297"/>
        <end position="319"/>
    </location>
</feature>
<keyword evidence="5 7" id="KW-1133">Transmembrane helix</keyword>
<evidence type="ECO:0000256" key="5">
    <source>
        <dbReference type="ARBA" id="ARBA00022989"/>
    </source>
</evidence>
<evidence type="ECO:0000256" key="4">
    <source>
        <dbReference type="ARBA" id="ARBA00022692"/>
    </source>
</evidence>
<keyword evidence="2 7" id="KW-0813">Transport</keyword>
<evidence type="ECO:0000313" key="9">
    <source>
        <dbReference type="EMBL" id="GAA2131721.1"/>
    </source>
</evidence>
<organism evidence="9 10">
    <name type="scientific">Kitasatospora kazusensis</name>
    <dbReference type="NCBI Taxonomy" id="407974"/>
    <lineage>
        <taxon>Bacteria</taxon>
        <taxon>Bacillati</taxon>
        <taxon>Actinomycetota</taxon>
        <taxon>Actinomycetes</taxon>
        <taxon>Kitasatosporales</taxon>
        <taxon>Streptomycetaceae</taxon>
        <taxon>Kitasatospora</taxon>
    </lineage>
</organism>
<dbReference type="InterPro" id="IPR050809">
    <property type="entry name" value="UgpAE/MalFG_permease"/>
</dbReference>
<comment type="similarity">
    <text evidence="7">Belongs to the binding-protein-dependent transport system permease family.</text>
</comment>
<feature type="transmembrane region" description="Helical" evidence="7">
    <location>
        <begin position="35"/>
        <end position="57"/>
    </location>
</feature>
<dbReference type="Gene3D" id="1.10.3720.10">
    <property type="entry name" value="MetI-like"/>
    <property type="match status" value="1"/>
</dbReference>
<dbReference type="PANTHER" id="PTHR43227:SF8">
    <property type="entry name" value="DIACETYLCHITOBIOSE UPTAKE SYSTEM PERMEASE PROTEIN DASB"/>
    <property type="match status" value="1"/>
</dbReference>
<evidence type="ECO:0000256" key="7">
    <source>
        <dbReference type="RuleBase" id="RU363032"/>
    </source>
</evidence>
<dbReference type="InterPro" id="IPR000515">
    <property type="entry name" value="MetI-like"/>
</dbReference>
<evidence type="ECO:0000256" key="6">
    <source>
        <dbReference type="ARBA" id="ARBA00023136"/>
    </source>
</evidence>
<reference evidence="10" key="1">
    <citation type="journal article" date="2019" name="Int. J. Syst. Evol. Microbiol.">
        <title>The Global Catalogue of Microorganisms (GCM) 10K type strain sequencing project: providing services to taxonomists for standard genome sequencing and annotation.</title>
        <authorList>
            <consortium name="The Broad Institute Genomics Platform"/>
            <consortium name="The Broad Institute Genome Sequencing Center for Infectious Disease"/>
            <person name="Wu L."/>
            <person name="Ma J."/>
        </authorList>
    </citation>
    <scope>NUCLEOTIDE SEQUENCE [LARGE SCALE GENOMIC DNA]</scope>
    <source>
        <strain evidence="10">JCM 14560</strain>
    </source>
</reference>
<gene>
    <name evidence="9" type="ORF">GCM10009760_05780</name>
</gene>
<comment type="caution">
    <text evidence="9">The sequence shown here is derived from an EMBL/GenBank/DDBJ whole genome shotgun (WGS) entry which is preliminary data.</text>
</comment>
<proteinExistence type="inferred from homology"/>
<dbReference type="Proteomes" id="UP001422759">
    <property type="component" value="Unassembled WGS sequence"/>
</dbReference>
<dbReference type="CDD" id="cd06261">
    <property type="entry name" value="TM_PBP2"/>
    <property type="match status" value="1"/>
</dbReference>
<dbReference type="Pfam" id="PF00528">
    <property type="entry name" value="BPD_transp_1"/>
    <property type="match status" value="1"/>
</dbReference>
<dbReference type="PROSITE" id="PS50928">
    <property type="entry name" value="ABC_TM1"/>
    <property type="match status" value="1"/>
</dbReference>
<dbReference type="InterPro" id="IPR035906">
    <property type="entry name" value="MetI-like_sf"/>
</dbReference>
<keyword evidence="4 7" id="KW-0812">Transmembrane</keyword>
<feature type="transmembrane region" description="Helical" evidence="7">
    <location>
        <begin position="190"/>
        <end position="216"/>
    </location>
</feature>
<evidence type="ECO:0000313" key="10">
    <source>
        <dbReference type="Proteomes" id="UP001422759"/>
    </source>
</evidence>
<dbReference type="RefSeq" id="WP_344460258.1">
    <property type="nucleotide sequence ID" value="NZ_BAAANT010000002.1"/>
</dbReference>
<feature type="transmembrane region" description="Helical" evidence="7">
    <location>
        <begin position="237"/>
        <end position="260"/>
    </location>
</feature>
<evidence type="ECO:0000259" key="8">
    <source>
        <dbReference type="PROSITE" id="PS50928"/>
    </source>
</evidence>
<protein>
    <submittedName>
        <fullName evidence="9">Sugar ABC transporter permease</fullName>
    </submittedName>
</protein>
<comment type="subcellular location">
    <subcellularLocation>
        <location evidence="1 7">Cell membrane</location>
        <topology evidence="1 7">Multi-pass membrane protein</topology>
    </subcellularLocation>
</comment>
<feature type="transmembrane region" description="Helical" evidence="7">
    <location>
        <begin position="137"/>
        <end position="159"/>
    </location>
</feature>
<evidence type="ECO:0000256" key="3">
    <source>
        <dbReference type="ARBA" id="ARBA00022475"/>
    </source>
</evidence>
<name>A0ABP5KJF7_9ACTN</name>
<dbReference type="PANTHER" id="PTHR43227">
    <property type="entry name" value="BLL4140 PROTEIN"/>
    <property type="match status" value="1"/>
</dbReference>
<keyword evidence="6 7" id="KW-0472">Membrane</keyword>
<evidence type="ECO:0000256" key="2">
    <source>
        <dbReference type="ARBA" id="ARBA00022448"/>
    </source>
</evidence>
<dbReference type="SUPFAM" id="SSF161098">
    <property type="entry name" value="MetI-like"/>
    <property type="match status" value="1"/>
</dbReference>
<feature type="transmembrane region" description="Helical" evidence="7">
    <location>
        <begin position="104"/>
        <end position="125"/>
    </location>
</feature>